<organism evidence="2 3">
    <name type="scientific">Ensete ventricosum</name>
    <name type="common">Abyssinian banana</name>
    <name type="synonym">Musa ensete</name>
    <dbReference type="NCBI Taxonomy" id="4639"/>
    <lineage>
        <taxon>Eukaryota</taxon>
        <taxon>Viridiplantae</taxon>
        <taxon>Streptophyta</taxon>
        <taxon>Embryophyta</taxon>
        <taxon>Tracheophyta</taxon>
        <taxon>Spermatophyta</taxon>
        <taxon>Magnoliopsida</taxon>
        <taxon>Liliopsida</taxon>
        <taxon>Zingiberales</taxon>
        <taxon>Musaceae</taxon>
        <taxon>Ensete</taxon>
    </lineage>
</organism>
<dbReference type="PANTHER" id="PTHR47854">
    <property type="entry name" value="SURFEIT LOCUS PROTEIN 2 (SURF2)"/>
    <property type="match status" value="1"/>
</dbReference>
<accession>A0A426YZD7</accession>
<evidence type="ECO:0000313" key="2">
    <source>
        <dbReference type="EMBL" id="RRT57107.1"/>
    </source>
</evidence>
<comment type="caution">
    <text evidence="2">The sequence shown here is derived from an EMBL/GenBank/DDBJ whole genome shotgun (WGS) entry which is preliminary data.</text>
</comment>
<protein>
    <submittedName>
        <fullName evidence="2">Uncharacterized protein</fullName>
    </submittedName>
</protein>
<proteinExistence type="predicted"/>
<dbReference type="PANTHER" id="PTHR47854:SF1">
    <property type="entry name" value="SURFEIT LOCUS PROTEIN 2 (SURF2)"/>
    <property type="match status" value="1"/>
</dbReference>
<name>A0A426YZD7_ENSVE</name>
<evidence type="ECO:0000256" key="1">
    <source>
        <dbReference type="SAM" id="MobiDB-lite"/>
    </source>
</evidence>
<dbReference type="AlphaFoldDB" id="A0A426YZD7"/>
<sequence length="151" mass="16961">MEKDAKQSKKQVKSALGSRKKGRKKDVSMNDSHTEKAKADDDDMGEPEFWVPPVGSRWDLDDGKYRWDPQTNLVDEADDGSGLETSPCVNAVVERRKDRSTFALTALSSLDNSVDFDVDAERQKGRSGWLLWMMRVATRGEGRFTFASTPT</sequence>
<dbReference type="EMBL" id="AMZH03009323">
    <property type="protein sequence ID" value="RRT57107.1"/>
    <property type="molecule type" value="Genomic_DNA"/>
</dbReference>
<dbReference type="Proteomes" id="UP000287651">
    <property type="component" value="Unassembled WGS sequence"/>
</dbReference>
<feature type="compositionally biased region" description="Basic and acidic residues" evidence="1">
    <location>
        <begin position="25"/>
        <end position="39"/>
    </location>
</feature>
<evidence type="ECO:0000313" key="3">
    <source>
        <dbReference type="Proteomes" id="UP000287651"/>
    </source>
</evidence>
<feature type="region of interest" description="Disordered" evidence="1">
    <location>
        <begin position="1"/>
        <end position="62"/>
    </location>
</feature>
<reference evidence="2 3" key="1">
    <citation type="journal article" date="2014" name="Agronomy (Basel)">
        <title>A Draft Genome Sequence for Ensete ventricosum, the Drought-Tolerant Tree Against Hunger.</title>
        <authorList>
            <person name="Harrison J."/>
            <person name="Moore K.A."/>
            <person name="Paszkiewicz K."/>
            <person name="Jones T."/>
            <person name="Grant M."/>
            <person name="Ambacheew D."/>
            <person name="Muzemil S."/>
            <person name="Studholme D.J."/>
        </authorList>
    </citation>
    <scope>NUCLEOTIDE SEQUENCE [LARGE SCALE GENOMIC DNA]</scope>
</reference>
<gene>
    <name evidence="2" type="ORF">B296_00032024</name>
</gene>
<feature type="compositionally biased region" description="Basic residues" evidence="1">
    <location>
        <begin position="8"/>
        <end position="24"/>
    </location>
</feature>